<proteinExistence type="predicted"/>
<gene>
    <name evidence="2" type="ORF">EVAR_15692_1</name>
</gene>
<feature type="region of interest" description="Disordered" evidence="1">
    <location>
        <begin position="71"/>
        <end position="101"/>
    </location>
</feature>
<feature type="compositionally biased region" description="Basic and acidic residues" evidence="1">
    <location>
        <begin position="14"/>
        <end position="23"/>
    </location>
</feature>
<evidence type="ECO:0000313" key="2">
    <source>
        <dbReference type="EMBL" id="GBP23018.1"/>
    </source>
</evidence>
<sequence length="101" mass="11742">MSNISPQRSWGEVNKAKERERETGLSLMIIKSEQKQTSLAYTRKGLDRKGLYREAIKWKQYFMRGRCVNQKRERETNGGARVEATAPKAGPDQNKQNRDKK</sequence>
<dbReference type="Proteomes" id="UP000299102">
    <property type="component" value="Unassembled WGS sequence"/>
</dbReference>
<keyword evidence="3" id="KW-1185">Reference proteome</keyword>
<accession>A0A4C1U9N6</accession>
<reference evidence="2 3" key="1">
    <citation type="journal article" date="2019" name="Commun. Biol.">
        <title>The bagworm genome reveals a unique fibroin gene that provides high tensile strength.</title>
        <authorList>
            <person name="Kono N."/>
            <person name="Nakamura H."/>
            <person name="Ohtoshi R."/>
            <person name="Tomita M."/>
            <person name="Numata K."/>
            <person name="Arakawa K."/>
        </authorList>
    </citation>
    <scope>NUCLEOTIDE SEQUENCE [LARGE SCALE GENOMIC DNA]</scope>
</reference>
<evidence type="ECO:0000313" key="3">
    <source>
        <dbReference type="Proteomes" id="UP000299102"/>
    </source>
</evidence>
<comment type="caution">
    <text evidence="2">The sequence shown here is derived from an EMBL/GenBank/DDBJ whole genome shotgun (WGS) entry which is preliminary data.</text>
</comment>
<evidence type="ECO:0000256" key="1">
    <source>
        <dbReference type="SAM" id="MobiDB-lite"/>
    </source>
</evidence>
<organism evidence="2 3">
    <name type="scientific">Eumeta variegata</name>
    <name type="common">Bagworm moth</name>
    <name type="synonym">Eumeta japonica</name>
    <dbReference type="NCBI Taxonomy" id="151549"/>
    <lineage>
        <taxon>Eukaryota</taxon>
        <taxon>Metazoa</taxon>
        <taxon>Ecdysozoa</taxon>
        <taxon>Arthropoda</taxon>
        <taxon>Hexapoda</taxon>
        <taxon>Insecta</taxon>
        <taxon>Pterygota</taxon>
        <taxon>Neoptera</taxon>
        <taxon>Endopterygota</taxon>
        <taxon>Lepidoptera</taxon>
        <taxon>Glossata</taxon>
        <taxon>Ditrysia</taxon>
        <taxon>Tineoidea</taxon>
        <taxon>Psychidae</taxon>
        <taxon>Oiketicinae</taxon>
        <taxon>Eumeta</taxon>
    </lineage>
</organism>
<feature type="region of interest" description="Disordered" evidence="1">
    <location>
        <begin position="1"/>
        <end position="23"/>
    </location>
</feature>
<protein>
    <submittedName>
        <fullName evidence="2">Uncharacterized protein</fullName>
    </submittedName>
</protein>
<name>A0A4C1U9N6_EUMVA</name>
<dbReference type="AlphaFoldDB" id="A0A4C1U9N6"/>
<dbReference type="EMBL" id="BGZK01000146">
    <property type="protein sequence ID" value="GBP23018.1"/>
    <property type="molecule type" value="Genomic_DNA"/>
</dbReference>